<dbReference type="SFLD" id="SFLDG01168">
    <property type="entry name" value="Ferric_reductase_subgroup_(FRE"/>
    <property type="match status" value="1"/>
</dbReference>
<evidence type="ECO:0000259" key="9">
    <source>
        <dbReference type="PROSITE" id="PS51384"/>
    </source>
</evidence>
<dbReference type="PANTHER" id="PTHR32361">
    <property type="entry name" value="FERRIC/CUPRIC REDUCTASE TRANSMEMBRANE COMPONENT"/>
    <property type="match status" value="1"/>
</dbReference>
<dbReference type="InterPro" id="IPR017927">
    <property type="entry name" value="FAD-bd_FR_type"/>
</dbReference>
<evidence type="ECO:0000313" key="10">
    <source>
        <dbReference type="EMBL" id="EXJ56940.1"/>
    </source>
</evidence>
<dbReference type="InterPro" id="IPR013112">
    <property type="entry name" value="FAD-bd_8"/>
</dbReference>
<dbReference type="GO" id="GO:0006826">
    <property type="term" value="P:iron ion transport"/>
    <property type="evidence" value="ECO:0007669"/>
    <property type="project" value="TreeGrafter"/>
</dbReference>
<feature type="transmembrane region" description="Helical" evidence="8">
    <location>
        <begin position="193"/>
        <end position="216"/>
    </location>
</feature>
<accession>W9VW80</accession>
<dbReference type="GO" id="GO:0015677">
    <property type="term" value="P:copper ion import"/>
    <property type="evidence" value="ECO:0007669"/>
    <property type="project" value="TreeGrafter"/>
</dbReference>
<dbReference type="VEuPathDB" id="FungiDB:A1O7_07284"/>
<keyword evidence="6 8" id="KW-0472">Membrane</keyword>
<dbReference type="OrthoDB" id="17725at2759"/>
<dbReference type="PROSITE" id="PS51384">
    <property type="entry name" value="FAD_FR"/>
    <property type="match status" value="1"/>
</dbReference>
<protein>
    <recommendedName>
        <fullName evidence="9">FAD-binding FR-type domain-containing protein</fullName>
    </recommendedName>
</protein>
<dbReference type="GeneID" id="19181859"/>
<organism evidence="10 11">
    <name type="scientific">Cladophialophora yegresii CBS 114405</name>
    <dbReference type="NCBI Taxonomy" id="1182544"/>
    <lineage>
        <taxon>Eukaryota</taxon>
        <taxon>Fungi</taxon>
        <taxon>Dikarya</taxon>
        <taxon>Ascomycota</taxon>
        <taxon>Pezizomycotina</taxon>
        <taxon>Eurotiomycetes</taxon>
        <taxon>Chaetothyriomycetidae</taxon>
        <taxon>Chaetothyriales</taxon>
        <taxon>Herpotrichiellaceae</taxon>
        <taxon>Cladophialophora</taxon>
    </lineage>
</organism>
<evidence type="ECO:0000256" key="4">
    <source>
        <dbReference type="ARBA" id="ARBA00022989"/>
    </source>
</evidence>
<dbReference type="Proteomes" id="UP000019473">
    <property type="component" value="Unassembled WGS sequence"/>
</dbReference>
<dbReference type="GO" id="GO:0006879">
    <property type="term" value="P:intracellular iron ion homeostasis"/>
    <property type="evidence" value="ECO:0007669"/>
    <property type="project" value="TreeGrafter"/>
</dbReference>
<dbReference type="GO" id="GO:0000293">
    <property type="term" value="F:ferric-chelate reductase activity"/>
    <property type="evidence" value="ECO:0007669"/>
    <property type="project" value="TreeGrafter"/>
</dbReference>
<reference evidence="10 11" key="1">
    <citation type="submission" date="2013-03" db="EMBL/GenBank/DDBJ databases">
        <title>The Genome Sequence of Cladophialophora yegresii CBS 114405.</title>
        <authorList>
            <consortium name="The Broad Institute Genomics Platform"/>
            <person name="Cuomo C."/>
            <person name="de Hoog S."/>
            <person name="Gorbushina A."/>
            <person name="Walker B."/>
            <person name="Young S.K."/>
            <person name="Zeng Q."/>
            <person name="Gargeya S."/>
            <person name="Fitzgerald M."/>
            <person name="Haas B."/>
            <person name="Abouelleil A."/>
            <person name="Allen A.W."/>
            <person name="Alvarado L."/>
            <person name="Arachchi H.M."/>
            <person name="Berlin A.M."/>
            <person name="Chapman S.B."/>
            <person name="Gainer-Dewar J."/>
            <person name="Goldberg J."/>
            <person name="Griggs A."/>
            <person name="Gujja S."/>
            <person name="Hansen M."/>
            <person name="Howarth C."/>
            <person name="Imamovic A."/>
            <person name="Ireland A."/>
            <person name="Larimer J."/>
            <person name="McCowan C."/>
            <person name="Murphy C."/>
            <person name="Pearson M."/>
            <person name="Poon T.W."/>
            <person name="Priest M."/>
            <person name="Roberts A."/>
            <person name="Saif S."/>
            <person name="Shea T."/>
            <person name="Sisk P."/>
            <person name="Sykes S."/>
            <person name="Wortman J."/>
            <person name="Nusbaum C."/>
            <person name="Birren B."/>
        </authorList>
    </citation>
    <scope>NUCLEOTIDE SEQUENCE [LARGE SCALE GENOMIC DNA]</scope>
    <source>
        <strain evidence="10 11">CBS 114405</strain>
    </source>
</reference>
<feature type="transmembrane region" description="Helical" evidence="8">
    <location>
        <begin position="244"/>
        <end position="263"/>
    </location>
</feature>
<feature type="transmembrane region" description="Helical" evidence="8">
    <location>
        <begin position="170"/>
        <end position="187"/>
    </location>
</feature>
<dbReference type="STRING" id="1182544.W9VW80"/>
<dbReference type="RefSeq" id="XP_007759474.1">
    <property type="nucleotide sequence ID" value="XM_007761284.1"/>
</dbReference>
<dbReference type="AlphaFoldDB" id="W9VW80"/>
<keyword evidence="4 8" id="KW-1133">Transmembrane helix</keyword>
<feature type="transmembrane region" description="Helical" evidence="8">
    <location>
        <begin position="275"/>
        <end position="296"/>
    </location>
</feature>
<feature type="compositionally biased region" description="Polar residues" evidence="7">
    <location>
        <begin position="82"/>
        <end position="98"/>
    </location>
</feature>
<feature type="region of interest" description="Disordered" evidence="7">
    <location>
        <begin position="82"/>
        <end position="118"/>
    </location>
</feature>
<sequence length="713" mass="79828">MDGTGSPDEFLQTLRLSLKPSDNLVDTLANTGGVPQSDHIRKIIAATLWHRKFVPTYYIWIAAVVAVSCGIETYKRRRYRSNGTRSSNVDVSNGSAVDSTPSSSSSSTLIGANTPPQKDVDEATSLLLQKEPRERPQLRSRLASFLLYQPRPIPALTSAINTLPDNGTTLSILFFLALNLFYLFYRAPLSGKWIFILVDRAGLLFVVNLPVLYILAAKNNQPIKYLTGWSYEGLNIFHRRLGEWMTCFAVIHMFGMFLVWYTLLRPIGFTFLHYLTAKVVLLGLSAVTAYYIIYITSTGWFRRLYYEAFLGLHIFFQLVALVFLFFHYPTARPYVGAALAIWVIDRGIWRIATSSRKFIATLEVTFDGQTVLLHADIPLRQQKSASGIVRSLHCGWTPGQHVFLTIPSMGFKYRFQAHPFTIASPAPPSNPASRHLQSWPLQLTIRAIEGFSLDLLHYAKFHQHCEIILDGPYGSSSALEAAHAADRVCFVAGGSGIAVTYPLAWDVRVLDHAKADAIVTTRTVYENGRRKPPPLTLECDRLTNKSKYTHFWVRQDERHKEWITMVPKAAATIQDPAHTADQAPQEGYRAEEEEEQVSSLITRAFDTRAPPPEGGRPDMKTEIWTWVTSVHGSVPSRFPSSTTPEDAASDPPSFRLAPNTKTTMGSTPAPSRSDKICIIVSGPDGLVRDVRNVAAELVKQGWAIDVHVEKFEW</sequence>
<dbReference type="Pfam" id="PF08022">
    <property type="entry name" value="FAD_binding_8"/>
    <property type="match status" value="1"/>
</dbReference>
<feature type="domain" description="FAD-binding FR-type" evidence="9">
    <location>
        <begin position="347"/>
        <end position="479"/>
    </location>
</feature>
<evidence type="ECO:0000256" key="6">
    <source>
        <dbReference type="ARBA" id="ARBA00023136"/>
    </source>
</evidence>
<name>W9VW80_9EURO</name>
<dbReference type="Pfam" id="PF01794">
    <property type="entry name" value="Ferric_reduct"/>
    <property type="match status" value="1"/>
</dbReference>
<gene>
    <name evidence="10" type="ORF">A1O7_07284</name>
</gene>
<comment type="caution">
    <text evidence="10">The sequence shown here is derived from an EMBL/GenBank/DDBJ whole genome shotgun (WGS) entry which is preliminary data.</text>
</comment>
<feature type="region of interest" description="Disordered" evidence="7">
    <location>
        <begin position="635"/>
        <end position="672"/>
    </location>
</feature>
<keyword evidence="5" id="KW-0406">Ion transport</keyword>
<dbReference type="InterPro" id="IPR013130">
    <property type="entry name" value="Fe3_Rdtase_TM_dom"/>
</dbReference>
<evidence type="ECO:0000313" key="11">
    <source>
        <dbReference type="Proteomes" id="UP000019473"/>
    </source>
</evidence>
<dbReference type="InterPro" id="IPR039261">
    <property type="entry name" value="FNR_nucleotide-bd"/>
</dbReference>
<dbReference type="eggNOG" id="KOG0039">
    <property type="taxonomic scope" value="Eukaryota"/>
</dbReference>
<evidence type="ECO:0000256" key="8">
    <source>
        <dbReference type="SAM" id="Phobius"/>
    </source>
</evidence>
<keyword evidence="11" id="KW-1185">Reference proteome</keyword>
<keyword evidence="3 8" id="KW-0812">Transmembrane</keyword>
<feature type="transmembrane region" description="Helical" evidence="8">
    <location>
        <begin position="308"/>
        <end position="328"/>
    </location>
</feature>
<dbReference type="EMBL" id="AMGW01000005">
    <property type="protein sequence ID" value="EXJ56940.1"/>
    <property type="molecule type" value="Genomic_DNA"/>
</dbReference>
<dbReference type="CDD" id="cd06186">
    <property type="entry name" value="NOX_Duox_like_FAD_NADP"/>
    <property type="match status" value="1"/>
</dbReference>
<dbReference type="GO" id="GO:0005886">
    <property type="term" value="C:plasma membrane"/>
    <property type="evidence" value="ECO:0007669"/>
    <property type="project" value="TreeGrafter"/>
</dbReference>
<evidence type="ECO:0000256" key="1">
    <source>
        <dbReference type="ARBA" id="ARBA00004141"/>
    </source>
</evidence>
<dbReference type="Gene3D" id="3.40.50.80">
    <property type="entry name" value="Nucleotide-binding domain of ferredoxin-NADP reductase (FNR) module"/>
    <property type="match status" value="1"/>
</dbReference>
<keyword evidence="2" id="KW-0813">Transport</keyword>
<evidence type="ECO:0000256" key="7">
    <source>
        <dbReference type="SAM" id="MobiDB-lite"/>
    </source>
</evidence>
<proteinExistence type="predicted"/>
<dbReference type="InterPro" id="IPR051410">
    <property type="entry name" value="Ferric/Cupric_Reductase"/>
</dbReference>
<dbReference type="HOGENOM" id="CLU_010365_5_1_1"/>
<feature type="transmembrane region" description="Helical" evidence="8">
    <location>
        <begin position="57"/>
        <end position="74"/>
    </location>
</feature>
<comment type="subcellular location">
    <subcellularLocation>
        <location evidence="1">Membrane</location>
        <topology evidence="1">Multi-pass membrane protein</topology>
    </subcellularLocation>
</comment>
<evidence type="ECO:0000256" key="3">
    <source>
        <dbReference type="ARBA" id="ARBA00022692"/>
    </source>
</evidence>
<feature type="compositionally biased region" description="Low complexity" evidence="7">
    <location>
        <begin position="99"/>
        <end position="108"/>
    </location>
</feature>
<feature type="compositionally biased region" description="Polar residues" evidence="7">
    <location>
        <begin position="659"/>
        <end position="670"/>
    </location>
</feature>
<evidence type="ECO:0000256" key="5">
    <source>
        <dbReference type="ARBA" id="ARBA00023065"/>
    </source>
</evidence>
<dbReference type="SFLD" id="SFLDS00052">
    <property type="entry name" value="Ferric_Reductase_Domain"/>
    <property type="match status" value="1"/>
</dbReference>
<dbReference type="PANTHER" id="PTHR32361:SF28">
    <property type="entry name" value="FRP1P"/>
    <property type="match status" value="1"/>
</dbReference>
<evidence type="ECO:0000256" key="2">
    <source>
        <dbReference type="ARBA" id="ARBA00022448"/>
    </source>
</evidence>